<dbReference type="OrthoDB" id="10065185at2759"/>
<reference evidence="2 3" key="1">
    <citation type="journal article" date="2018" name="Proc. R. Soc. B">
        <title>A non-coding region near Follistatin controls head colour polymorphism in the Gouldian finch.</title>
        <authorList>
            <person name="Toomey M.B."/>
            <person name="Marques C.I."/>
            <person name="Andrade P."/>
            <person name="Araujo P.M."/>
            <person name="Sabatino S."/>
            <person name="Gazda M.A."/>
            <person name="Afonso S."/>
            <person name="Lopes R.J."/>
            <person name="Corbo J.C."/>
            <person name="Carneiro M."/>
        </authorList>
    </citation>
    <scope>NUCLEOTIDE SEQUENCE [LARGE SCALE GENOMIC DNA]</scope>
    <source>
        <strain evidence="2">Red01</strain>
        <tissue evidence="2">Muscle</tissue>
    </source>
</reference>
<protein>
    <submittedName>
        <fullName evidence="2">Uncharacterized protein</fullName>
    </submittedName>
</protein>
<dbReference type="Proteomes" id="UP000276834">
    <property type="component" value="Unassembled WGS sequence"/>
</dbReference>
<sequence length="112" mass="12452">MFEAEYGGHDQIDLYDDVISPSANNGDAPEDRDYMDSLPPSVGDDPHSLARCLGKVKLVPQEEAHEQHFHLVTEVGAVFQVPFQVEIDSLDQQGQEGHHLLSQLDKLPHVLP</sequence>
<gene>
    <name evidence="2" type="ORF">DV515_00004497</name>
</gene>
<evidence type="ECO:0000256" key="1">
    <source>
        <dbReference type="SAM" id="MobiDB-lite"/>
    </source>
</evidence>
<proteinExistence type="predicted"/>
<keyword evidence="3" id="KW-1185">Reference proteome</keyword>
<dbReference type="EMBL" id="QUSF01000009">
    <property type="protein sequence ID" value="RLW06328.1"/>
    <property type="molecule type" value="Genomic_DNA"/>
</dbReference>
<evidence type="ECO:0000313" key="3">
    <source>
        <dbReference type="Proteomes" id="UP000276834"/>
    </source>
</evidence>
<dbReference type="AlphaFoldDB" id="A0A3L8SRH1"/>
<organism evidence="2 3">
    <name type="scientific">Chloebia gouldiae</name>
    <name type="common">Gouldian finch</name>
    <name type="synonym">Erythrura gouldiae</name>
    <dbReference type="NCBI Taxonomy" id="44316"/>
    <lineage>
        <taxon>Eukaryota</taxon>
        <taxon>Metazoa</taxon>
        <taxon>Chordata</taxon>
        <taxon>Craniata</taxon>
        <taxon>Vertebrata</taxon>
        <taxon>Euteleostomi</taxon>
        <taxon>Archelosauria</taxon>
        <taxon>Archosauria</taxon>
        <taxon>Dinosauria</taxon>
        <taxon>Saurischia</taxon>
        <taxon>Theropoda</taxon>
        <taxon>Coelurosauria</taxon>
        <taxon>Aves</taxon>
        <taxon>Neognathae</taxon>
        <taxon>Neoaves</taxon>
        <taxon>Telluraves</taxon>
        <taxon>Australaves</taxon>
        <taxon>Passeriformes</taxon>
        <taxon>Passeroidea</taxon>
        <taxon>Passeridae</taxon>
        <taxon>Chloebia</taxon>
    </lineage>
</organism>
<evidence type="ECO:0000313" key="2">
    <source>
        <dbReference type="EMBL" id="RLW06328.1"/>
    </source>
</evidence>
<accession>A0A3L8SRH1</accession>
<name>A0A3L8SRH1_CHLGU</name>
<feature type="region of interest" description="Disordered" evidence="1">
    <location>
        <begin position="1"/>
        <end position="45"/>
    </location>
</feature>
<comment type="caution">
    <text evidence="2">The sequence shown here is derived from an EMBL/GenBank/DDBJ whole genome shotgun (WGS) entry which is preliminary data.</text>
</comment>
<feature type="compositionally biased region" description="Basic and acidic residues" evidence="1">
    <location>
        <begin position="1"/>
        <end position="12"/>
    </location>
</feature>